<dbReference type="eggNOG" id="KOG0798">
    <property type="taxonomic scope" value="Eukaryota"/>
</dbReference>
<evidence type="ECO:0008006" key="4">
    <source>
        <dbReference type="Google" id="ProtNLM"/>
    </source>
</evidence>
<dbReference type="GO" id="GO:0031390">
    <property type="term" value="C:Ctf18 RFC-like complex"/>
    <property type="evidence" value="ECO:0007669"/>
    <property type="project" value="InterPro"/>
</dbReference>
<dbReference type="GO" id="GO:0034088">
    <property type="term" value="P:maintenance of mitotic sister chromatid cohesion"/>
    <property type="evidence" value="ECO:0007669"/>
    <property type="project" value="TreeGrafter"/>
</dbReference>
<evidence type="ECO:0000313" key="3">
    <source>
        <dbReference type="EMBL" id="ETV91244.1"/>
    </source>
</evidence>
<sequence>MARPSTANVVFGSDYDEDTLKLMELPNDVCDALTNGDDVYIVGDADQRAVLCTPTQSYYLVKEDQSNLRMLVDSCEWENAASNVDITIRGCSVSHYELAEKQLNVSELKALLMLAPWTKAWCAKSLASSPATKKPRSTPSNLYTLGDLMDKLQHSAHEVAQILHQLRAVCIDGYWRLVDPSYTHDVMQEILDVIVQQDWDLSTTFSVELFLEHLPGVTPVILAHTLGLFSSDPSSHSPLDPFKLSPPKVAAFQATSLFQERKEWPMADFMEQWGFRVPEGVAIDPSLLLGIAILRTGAPPSGVDTLVYFPESALSIDPKTRFQEMFAFQPKWTLAQLEPYLQQLVTGKLTQAALLLKYTRASRVLYSPHRLYSKR</sequence>
<dbReference type="STRING" id="157072.A0A024TB60"/>
<evidence type="ECO:0000256" key="1">
    <source>
        <dbReference type="ARBA" id="ARBA00007017"/>
    </source>
</evidence>
<dbReference type="InterPro" id="IPR019128">
    <property type="entry name" value="Dcc1"/>
</dbReference>
<dbReference type="EMBL" id="KI914012">
    <property type="protein sequence ID" value="ETV91244.1"/>
    <property type="molecule type" value="Genomic_DNA"/>
</dbReference>
<protein>
    <recommendedName>
        <fullName evidence="4">Sister chromatid cohesion protein DCC1</fullName>
    </recommendedName>
</protein>
<gene>
    <name evidence="3" type="ORF">H310_14103</name>
</gene>
<dbReference type="OrthoDB" id="5199543at2759"/>
<keyword evidence="2" id="KW-0235">DNA replication</keyword>
<dbReference type="GO" id="GO:0000775">
    <property type="term" value="C:chromosome, centromeric region"/>
    <property type="evidence" value="ECO:0007669"/>
    <property type="project" value="TreeGrafter"/>
</dbReference>
<dbReference type="VEuPathDB" id="FungiDB:H310_14103"/>
<dbReference type="PANTHER" id="PTHR13395">
    <property type="entry name" value="SISTER CHROMATID COHESION PROTEIN DCC1-RELATED"/>
    <property type="match status" value="1"/>
</dbReference>
<name>A0A024TB60_9STRA</name>
<dbReference type="GO" id="GO:0006260">
    <property type="term" value="P:DNA replication"/>
    <property type="evidence" value="ECO:0007669"/>
    <property type="project" value="UniProtKB-KW"/>
</dbReference>
<dbReference type="GeneID" id="20091153"/>
<dbReference type="GO" id="GO:0000785">
    <property type="term" value="C:chromatin"/>
    <property type="evidence" value="ECO:0007669"/>
    <property type="project" value="TreeGrafter"/>
</dbReference>
<evidence type="ECO:0000256" key="2">
    <source>
        <dbReference type="ARBA" id="ARBA00022705"/>
    </source>
</evidence>
<accession>A0A024TB60</accession>
<organism evidence="3">
    <name type="scientific">Aphanomyces invadans</name>
    <dbReference type="NCBI Taxonomy" id="157072"/>
    <lineage>
        <taxon>Eukaryota</taxon>
        <taxon>Sar</taxon>
        <taxon>Stramenopiles</taxon>
        <taxon>Oomycota</taxon>
        <taxon>Saprolegniomycetes</taxon>
        <taxon>Saprolegniales</taxon>
        <taxon>Verrucalvaceae</taxon>
        <taxon>Aphanomyces</taxon>
    </lineage>
</organism>
<dbReference type="Pfam" id="PF09724">
    <property type="entry name" value="Dcc1"/>
    <property type="match status" value="1"/>
</dbReference>
<dbReference type="AlphaFoldDB" id="A0A024TB60"/>
<dbReference type="PANTHER" id="PTHR13395:SF6">
    <property type="entry name" value="SISTER CHROMATID COHESION PROTEIN DCC1"/>
    <property type="match status" value="1"/>
</dbReference>
<comment type="similarity">
    <text evidence="1">Belongs to the DCC1 family.</text>
</comment>
<reference evidence="3" key="1">
    <citation type="submission" date="2013-12" db="EMBL/GenBank/DDBJ databases">
        <title>The Genome Sequence of Aphanomyces invadans NJM9701.</title>
        <authorList>
            <consortium name="The Broad Institute Genomics Platform"/>
            <person name="Russ C."/>
            <person name="Tyler B."/>
            <person name="van West P."/>
            <person name="Dieguez-Uribeondo J."/>
            <person name="Young S.K."/>
            <person name="Zeng Q."/>
            <person name="Gargeya S."/>
            <person name="Fitzgerald M."/>
            <person name="Abouelleil A."/>
            <person name="Alvarado L."/>
            <person name="Chapman S.B."/>
            <person name="Gainer-Dewar J."/>
            <person name="Goldberg J."/>
            <person name="Griggs A."/>
            <person name="Gujja S."/>
            <person name="Hansen M."/>
            <person name="Howarth C."/>
            <person name="Imamovic A."/>
            <person name="Ireland A."/>
            <person name="Larimer J."/>
            <person name="McCowan C."/>
            <person name="Murphy C."/>
            <person name="Pearson M."/>
            <person name="Poon T.W."/>
            <person name="Priest M."/>
            <person name="Roberts A."/>
            <person name="Saif S."/>
            <person name="Shea T."/>
            <person name="Sykes S."/>
            <person name="Wortman J."/>
            <person name="Nusbaum C."/>
            <person name="Birren B."/>
        </authorList>
    </citation>
    <scope>NUCLEOTIDE SEQUENCE [LARGE SCALE GENOMIC DNA]</scope>
    <source>
        <strain evidence="3">NJM9701</strain>
    </source>
</reference>
<proteinExistence type="inferred from homology"/>
<dbReference type="RefSeq" id="XP_008880081.1">
    <property type="nucleotide sequence ID" value="XM_008881859.1"/>
</dbReference>